<dbReference type="Gene3D" id="1.20.140.10">
    <property type="entry name" value="Butyryl-CoA Dehydrogenase, subunit A, domain 3"/>
    <property type="match status" value="1"/>
</dbReference>
<dbReference type="Pfam" id="PF00441">
    <property type="entry name" value="Acyl-CoA_dh_1"/>
    <property type="match status" value="1"/>
</dbReference>
<dbReference type="InterPro" id="IPR013786">
    <property type="entry name" value="AcylCoA_DH/ox_N"/>
</dbReference>
<accession>A0ABR9JZK0</accession>
<evidence type="ECO:0000256" key="2">
    <source>
        <dbReference type="ARBA" id="ARBA00009347"/>
    </source>
</evidence>
<dbReference type="Gene3D" id="2.40.110.10">
    <property type="entry name" value="Butyryl-CoA Dehydrogenase, subunit A, domain 2"/>
    <property type="match status" value="1"/>
</dbReference>
<organism evidence="8 9">
    <name type="scientific">Actinomadura algeriensis</name>
    <dbReference type="NCBI Taxonomy" id="1679523"/>
    <lineage>
        <taxon>Bacteria</taxon>
        <taxon>Bacillati</taxon>
        <taxon>Actinomycetota</taxon>
        <taxon>Actinomycetes</taxon>
        <taxon>Streptosporangiales</taxon>
        <taxon>Thermomonosporaceae</taxon>
        <taxon>Actinomadura</taxon>
    </lineage>
</organism>
<dbReference type="InterPro" id="IPR046373">
    <property type="entry name" value="Acyl-CoA_Oxase/DH_mid-dom_sf"/>
</dbReference>
<comment type="cofactor">
    <cofactor evidence="1">
        <name>FAD</name>
        <dbReference type="ChEBI" id="CHEBI:57692"/>
    </cofactor>
</comment>
<evidence type="ECO:0000256" key="1">
    <source>
        <dbReference type="ARBA" id="ARBA00001974"/>
    </source>
</evidence>
<evidence type="ECO:0000259" key="7">
    <source>
        <dbReference type="Pfam" id="PF02771"/>
    </source>
</evidence>
<dbReference type="Pfam" id="PF02771">
    <property type="entry name" value="Acyl-CoA_dh_N"/>
    <property type="match status" value="1"/>
</dbReference>
<gene>
    <name evidence="8" type="ORF">H4W34_005721</name>
</gene>
<keyword evidence="4" id="KW-0274">FAD</keyword>
<dbReference type="SUPFAM" id="SSF47203">
    <property type="entry name" value="Acyl-CoA dehydrogenase C-terminal domain-like"/>
    <property type="match status" value="1"/>
</dbReference>
<feature type="domain" description="Acyl-CoA dehydrogenase/oxidase N-terminal" evidence="7">
    <location>
        <begin position="15"/>
        <end position="124"/>
    </location>
</feature>
<dbReference type="EMBL" id="JADBDZ010000001">
    <property type="protein sequence ID" value="MBE1535888.1"/>
    <property type="molecule type" value="Genomic_DNA"/>
</dbReference>
<evidence type="ECO:0000256" key="5">
    <source>
        <dbReference type="ARBA" id="ARBA00023002"/>
    </source>
</evidence>
<evidence type="ECO:0000256" key="3">
    <source>
        <dbReference type="ARBA" id="ARBA00022630"/>
    </source>
</evidence>
<dbReference type="InterPro" id="IPR037069">
    <property type="entry name" value="AcylCoA_DH/ox_N_sf"/>
</dbReference>
<protein>
    <submittedName>
        <fullName evidence="8">Alkylation response protein AidB-like acyl-CoA dehydrogenase</fullName>
    </submittedName>
</protein>
<keyword evidence="3" id="KW-0285">Flavoprotein</keyword>
<dbReference type="InterPro" id="IPR009075">
    <property type="entry name" value="AcylCo_DH/oxidase_C"/>
</dbReference>
<reference evidence="8 9" key="1">
    <citation type="submission" date="2020-10" db="EMBL/GenBank/DDBJ databases">
        <title>Sequencing the genomes of 1000 actinobacteria strains.</title>
        <authorList>
            <person name="Klenk H.-P."/>
        </authorList>
    </citation>
    <scope>NUCLEOTIDE SEQUENCE [LARGE SCALE GENOMIC DNA]</scope>
    <source>
        <strain evidence="8 9">DSM 46744</strain>
    </source>
</reference>
<sequence>MSDDIDGGPFVLDGERRALRALVRDHAAREWDEAALRAAIGPGARLDRDRWRRLGSELGVLGPDVPATWGGGGGGLPDTVLAAEELGAALAPVPYAGTVLAAWTLLASGDEEALAEHLPALCAGTSVYAVACTDARGAWMPPRPSVRAEGGAVTGTAAHVVGAPDADHLIVLAATGDGPSLFVADVGAPGLAVTPITSLDLTRPQATVVFDGTPARPVGTPGRAVCALSAAADRAVVAVAAEALGASARLLADTVRYAGTRMQFGRAIGSHQAVKHRCADVLTAVEQTRSVVYHAAWTADFGGDDPALTASLARTAAAATLTAAADAAVQIHGGMGFTWEHTAHLYFKRAHFDAVLWGGLASHRERIAALVLDVLEPAPA</sequence>
<name>A0ABR9JZK0_9ACTN</name>
<evidence type="ECO:0000313" key="8">
    <source>
        <dbReference type="EMBL" id="MBE1535888.1"/>
    </source>
</evidence>
<dbReference type="InterPro" id="IPR009100">
    <property type="entry name" value="AcylCoA_DH/oxidase_NM_dom_sf"/>
</dbReference>
<evidence type="ECO:0000313" key="9">
    <source>
        <dbReference type="Proteomes" id="UP000627838"/>
    </source>
</evidence>
<comment type="caution">
    <text evidence="8">The sequence shown here is derived from an EMBL/GenBank/DDBJ whole genome shotgun (WGS) entry which is preliminary data.</text>
</comment>
<feature type="domain" description="Acyl-CoA dehydrogenase/oxidase C-terminal" evidence="6">
    <location>
        <begin position="237"/>
        <end position="369"/>
    </location>
</feature>
<evidence type="ECO:0000259" key="6">
    <source>
        <dbReference type="Pfam" id="PF00441"/>
    </source>
</evidence>
<dbReference type="PANTHER" id="PTHR43884">
    <property type="entry name" value="ACYL-COA DEHYDROGENASE"/>
    <property type="match status" value="1"/>
</dbReference>
<dbReference type="SUPFAM" id="SSF56645">
    <property type="entry name" value="Acyl-CoA dehydrogenase NM domain-like"/>
    <property type="match status" value="1"/>
</dbReference>
<evidence type="ECO:0000256" key="4">
    <source>
        <dbReference type="ARBA" id="ARBA00022827"/>
    </source>
</evidence>
<keyword evidence="9" id="KW-1185">Reference proteome</keyword>
<dbReference type="InterPro" id="IPR036250">
    <property type="entry name" value="AcylCo_DH-like_C"/>
</dbReference>
<dbReference type="Gene3D" id="1.10.540.10">
    <property type="entry name" value="Acyl-CoA dehydrogenase/oxidase, N-terminal domain"/>
    <property type="match status" value="1"/>
</dbReference>
<proteinExistence type="inferred from homology"/>
<dbReference type="RefSeq" id="WP_192762009.1">
    <property type="nucleotide sequence ID" value="NZ_JADBDZ010000001.1"/>
</dbReference>
<comment type="similarity">
    <text evidence="2">Belongs to the acyl-CoA dehydrogenase family.</text>
</comment>
<dbReference type="Proteomes" id="UP000627838">
    <property type="component" value="Unassembled WGS sequence"/>
</dbReference>
<dbReference type="PANTHER" id="PTHR43884:SF20">
    <property type="entry name" value="ACYL-COA DEHYDROGENASE FADE28"/>
    <property type="match status" value="1"/>
</dbReference>
<dbReference type="CDD" id="cd00567">
    <property type="entry name" value="ACAD"/>
    <property type="match status" value="1"/>
</dbReference>
<keyword evidence="5" id="KW-0560">Oxidoreductase</keyword>